<dbReference type="GO" id="GO:0006355">
    <property type="term" value="P:regulation of DNA-templated transcription"/>
    <property type="evidence" value="ECO:0007669"/>
    <property type="project" value="InterPro"/>
</dbReference>
<dbReference type="Pfam" id="PF00072">
    <property type="entry name" value="Response_reg"/>
    <property type="match status" value="1"/>
</dbReference>
<dbReference type="PRINTS" id="PR00038">
    <property type="entry name" value="HTHLUXR"/>
</dbReference>
<keyword evidence="2" id="KW-0597">Phosphoprotein</keyword>
<dbReference type="CDD" id="cd06170">
    <property type="entry name" value="LuxR_C_like"/>
    <property type="match status" value="1"/>
</dbReference>
<dbReference type="Proteomes" id="UP000078437">
    <property type="component" value="Chromosome"/>
</dbReference>
<dbReference type="PROSITE" id="PS50043">
    <property type="entry name" value="HTH_LUXR_2"/>
    <property type="match status" value="1"/>
</dbReference>
<organism evidence="5 6">
    <name type="scientific">Agromyces aureus</name>
    <dbReference type="NCBI Taxonomy" id="453304"/>
    <lineage>
        <taxon>Bacteria</taxon>
        <taxon>Bacillati</taxon>
        <taxon>Actinomycetota</taxon>
        <taxon>Actinomycetes</taxon>
        <taxon>Micrococcales</taxon>
        <taxon>Microbacteriaceae</taxon>
        <taxon>Agromyces</taxon>
    </lineage>
</organism>
<dbReference type="InterPro" id="IPR001789">
    <property type="entry name" value="Sig_transdc_resp-reg_receiver"/>
</dbReference>
<dbReference type="KEGG" id="agy:ATC03_04390"/>
<dbReference type="Gene3D" id="3.40.50.2300">
    <property type="match status" value="1"/>
</dbReference>
<protein>
    <submittedName>
        <fullName evidence="5">Two-component system response regulator</fullName>
    </submittedName>
</protein>
<dbReference type="Pfam" id="PF00196">
    <property type="entry name" value="GerE"/>
    <property type="match status" value="1"/>
</dbReference>
<dbReference type="InterPro" id="IPR011006">
    <property type="entry name" value="CheY-like_superfamily"/>
</dbReference>
<gene>
    <name evidence="5" type="ORF">ATC03_04390</name>
</gene>
<dbReference type="PANTHER" id="PTHR43214">
    <property type="entry name" value="TWO-COMPONENT RESPONSE REGULATOR"/>
    <property type="match status" value="1"/>
</dbReference>
<dbReference type="OrthoDB" id="9808843at2"/>
<dbReference type="RefSeq" id="WP_067873598.1">
    <property type="nucleotide sequence ID" value="NZ_CP013979.1"/>
</dbReference>
<evidence type="ECO:0000259" key="4">
    <source>
        <dbReference type="PROSITE" id="PS50110"/>
    </source>
</evidence>
<dbReference type="InterPro" id="IPR016032">
    <property type="entry name" value="Sig_transdc_resp-reg_C-effctor"/>
</dbReference>
<dbReference type="InterPro" id="IPR039420">
    <property type="entry name" value="WalR-like"/>
</dbReference>
<evidence type="ECO:0000313" key="6">
    <source>
        <dbReference type="Proteomes" id="UP000078437"/>
    </source>
</evidence>
<keyword evidence="1" id="KW-0238">DNA-binding</keyword>
<feature type="modified residue" description="4-aspartylphosphate" evidence="2">
    <location>
        <position position="57"/>
    </location>
</feature>
<evidence type="ECO:0000256" key="2">
    <source>
        <dbReference type="PROSITE-ProRule" id="PRU00169"/>
    </source>
</evidence>
<dbReference type="InterPro" id="IPR000792">
    <property type="entry name" value="Tscrpt_reg_LuxR_C"/>
</dbReference>
<evidence type="ECO:0000259" key="3">
    <source>
        <dbReference type="PROSITE" id="PS50043"/>
    </source>
</evidence>
<dbReference type="PANTHER" id="PTHR43214:SF42">
    <property type="entry name" value="TRANSCRIPTIONAL REGULATORY PROTEIN DESR"/>
    <property type="match status" value="1"/>
</dbReference>
<dbReference type="STRING" id="453304.ATC03_04390"/>
<dbReference type="GO" id="GO:0000160">
    <property type="term" value="P:phosphorelay signal transduction system"/>
    <property type="evidence" value="ECO:0007669"/>
    <property type="project" value="InterPro"/>
</dbReference>
<dbReference type="SUPFAM" id="SSF46894">
    <property type="entry name" value="C-terminal effector domain of the bipartite response regulators"/>
    <property type="match status" value="1"/>
</dbReference>
<dbReference type="GO" id="GO:0003677">
    <property type="term" value="F:DNA binding"/>
    <property type="evidence" value="ECO:0007669"/>
    <property type="project" value="UniProtKB-KW"/>
</dbReference>
<dbReference type="SMART" id="SM00421">
    <property type="entry name" value="HTH_LUXR"/>
    <property type="match status" value="1"/>
</dbReference>
<evidence type="ECO:0000256" key="1">
    <source>
        <dbReference type="ARBA" id="ARBA00023125"/>
    </source>
</evidence>
<dbReference type="PROSITE" id="PS00622">
    <property type="entry name" value="HTH_LUXR_1"/>
    <property type="match status" value="1"/>
</dbReference>
<proteinExistence type="predicted"/>
<dbReference type="AlphaFoldDB" id="A0A191WD31"/>
<keyword evidence="6" id="KW-1185">Reference proteome</keyword>
<evidence type="ECO:0000313" key="5">
    <source>
        <dbReference type="EMBL" id="ANJ26084.1"/>
    </source>
</evidence>
<dbReference type="PROSITE" id="PS50110">
    <property type="entry name" value="RESPONSE_REGULATORY"/>
    <property type="match status" value="1"/>
</dbReference>
<reference evidence="6" key="2">
    <citation type="submission" date="2016-01" db="EMBL/GenBank/DDBJ databases">
        <title>Complete genome sequence of Agromyces aureus AR33T and comparison with related organisms.</title>
        <authorList>
            <person name="Corretto E."/>
            <person name="Antonielli L."/>
            <person name="Sessitsch A."/>
            <person name="Brader G."/>
        </authorList>
    </citation>
    <scope>NUCLEOTIDE SEQUENCE [LARGE SCALE GENOMIC DNA]</scope>
    <source>
        <strain evidence="6">AR33</strain>
    </source>
</reference>
<reference evidence="5 6" key="1">
    <citation type="journal article" date="2016" name="Int. J. Syst. Evol. Microbiol.">
        <title>Agromyces aureus sp. nov., isolated from the rhizosphere of Salix caprea L. grown in a heavy-metal-contaminated soil.</title>
        <authorList>
            <person name="Corretto E."/>
            <person name="Antonielli L."/>
            <person name="Sessitsch A."/>
            <person name="Compant S."/>
            <person name="Gorfer M."/>
            <person name="Kuffner M."/>
            <person name="Brader G."/>
        </authorList>
    </citation>
    <scope>NUCLEOTIDE SEQUENCE [LARGE SCALE GENOMIC DNA]</scope>
    <source>
        <strain evidence="5 6">AR33</strain>
    </source>
</reference>
<sequence length="204" mass="21715">MSDPTTILIAEDQRMMRSALTTLLDLEHDLTVVGGVERGDEVVAAAERLRPDVVLLDIELPGRNGLDVIAPLLAAVPECVVIVVTTFGRPGYLGRALAAGARGFLVKDDPVEQLAAAIRRVRSGERVVDPKLAAEALGTSDSPLTEREADVLRASAAGATARDIAVQLSLSPSTVRNYLSNAIGKLGARNRLEALTFARERGWL</sequence>
<dbReference type="SUPFAM" id="SSF52172">
    <property type="entry name" value="CheY-like"/>
    <property type="match status" value="1"/>
</dbReference>
<feature type="domain" description="HTH luxR-type" evidence="3">
    <location>
        <begin position="137"/>
        <end position="202"/>
    </location>
</feature>
<accession>A0A191WD31</accession>
<dbReference type="SMART" id="SM00448">
    <property type="entry name" value="REC"/>
    <property type="match status" value="1"/>
</dbReference>
<dbReference type="EMBL" id="CP013979">
    <property type="protein sequence ID" value="ANJ26084.1"/>
    <property type="molecule type" value="Genomic_DNA"/>
</dbReference>
<name>A0A191WD31_9MICO</name>
<feature type="domain" description="Response regulatory" evidence="4">
    <location>
        <begin position="6"/>
        <end position="122"/>
    </location>
</feature>